<dbReference type="RefSeq" id="WP_120355057.1">
    <property type="nucleotide sequence ID" value="NZ_RAQO01000006.1"/>
</dbReference>
<keyword evidence="15" id="KW-1185">Reference proteome</keyword>
<dbReference type="GO" id="GO:0005886">
    <property type="term" value="C:plasma membrane"/>
    <property type="evidence" value="ECO:0007669"/>
    <property type="project" value="UniProtKB-ARBA"/>
</dbReference>
<feature type="domain" description="VTT" evidence="13">
    <location>
        <begin position="68"/>
        <end position="184"/>
    </location>
</feature>
<evidence type="ECO:0000313" key="15">
    <source>
        <dbReference type="Proteomes" id="UP000286482"/>
    </source>
</evidence>
<evidence type="ECO:0000256" key="7">
    <source>
        <dbReference type="ARBA" id="ARBA00023157"/>
    </source>
</evidence>
<evidence type="ECO:0000256" key="3">
    <source>
        <dbReference type="ARBA" id="ARBA00022630"/>
    </source>
</evidence>
<dbReference type="PANTHER" id="PTHR43014">
    <property type="entry name" value="MERCURIC REDUCTASE"/>
    <property type="match status" value="1"/>
</dbReference>
<keyword evidence="6 9" id="KW-0560">Oxidoreductase</keyword>
<dbReference type="Gene3D" id="3.50.50.60">
    <property type="entry name" value="FAD/NAD(P)-binding domain"/>
    <property type="match status" value="2"/>
</dbReference>
<feature type="transmembrane region" description="Helical" evidence="10">
    <location>
        <begin position="83"/>
        <end position="109"/>
    </location>
</feature>
<keyword evidence="5" id="KW-0521">NADP</keyword>
<dbReference type="PRINTS" id="PR00411">
    <property type="entry name" value="PNDRDTASEI"/>
</dbReference>
<evidence type="ECO:0000256" key="1">
    <source>
        <dbReference type="ARBA" id="ARBA00001974"/>
    </source>
</evidence>
<dbReference type="Pfam" id="PF02852">
    <property type="entry name" value="Pyr_redox_dim"/>
    <property type="match status" value="1"/>
</dbReference>
<dbReference type="InterPro" id="IPR004099">
    <property type="entry name" value="Pyr_nucl-diS_OxRdtase_dimer"/>
</dbReference>
<evidence type="ECO:0000256" key="5">
    <source>
        <dbReference type="ARBA" id="ARBA00022857"/>
    </source>
</evidence>
<dbReference type="InterPro" id="IPR012999">
    <property type="entry name" value="Pyr_OxRdtase_I_AS"/>
</dbReference>
<dbReference type="InterPro" id="IPR036188">
    <property type="entry name" value="FAD/NAD-bd_sf"/>
</dbReference>
<evidence type="ECO:0000256" key="2">
    <source>
        <dbReference type="ARBA" id="ARBA00007532"/>
    </source>
</evidence>
<feature type="transmembrane region" description="Helical" evidence="10">
    <location>
        <begin position="135"/>
        <end position="156"/>
    </location>
</feature>
<dbReference type="Pfam" id="PF09335">
    <property type="entry name" value="VTT_dom"/>
    <property type="match status" value="1"/>
</dbReference>
<keyword evidence="10" id="KW-0812">Transmembrane</keyword>
<dbReference type="SUPFAM" id="SSF51905">
    <property type="entry name" value="FAD/NAD(P)-binding domain"/>
    <property type="match status" value="1"/>
</dbReference>
<dbReference type="GO" id="GO:0016668">
    <property type="term" value="F:oxidoreductase activity, acting on a sulfur group of donors, NAD(P) as acceptor"/>
    <property type="evidence" value="ECO:0007669"/>
    <property type="project" value="InterPro"/>
</dbReference>
<dbReference type="GO" id="GO:0003955">
    <property type="term" value="F:NAD(P)H dehydrogenase (quinone) activity"/>
    <property type="evidence" value="ECO:0007669"/>
    <property type="project" value="TreeGrafter"/>
</dbReference>
<organism evidence="14 15">
    <name type="scientific">Alginatibacterium sediminis</name>
    <dbReference type="NCBI Taxonomy" id="2164068"/>
    <lineage>
        <taxon>Bacteria</taxon>
        <taxon>Pseudomonadati</taxon>
        <taxon>Pseudomonadota</taxon>
        <taxon>Gammaproteobacteria</taxon>
        <taxon>Alteromonadales</taxon>
        <taxon>Alteromonadaceae</taxon>
        <taxon>Alginatibacterium</taxon>
    </lineage>
</organism>
<evidence type="ECO:0000256" key="9">
    <source>
        <dbReference type="RuleBase" id="RU003691"/>
    </source>
</evidence>
<dbReference type="InterPro" id="IPR032816">
    <property type="entry name" value="VTT_dom"/>
</dbReference>
<dbReference type="FunFam" id="3.30.390.30:FF:000001">
    <property type="entry name" value="Dihydrolipoyl dehydrogenase"/>
    <property type="match status" value="1"/>
</dbReference>
<evidence type="ECO:0000256" key="6">
    <source>
        <dbReference type="ARBA" id="ARBA00023002"/>
    </source>
</evidence>
<gene>
    <name evidence="14" type="ORF">DBZ36_11265</name>
</gene>
<evidence type="ECO:0000256" key="10">
    <source>
        <dbReference type="SAM" id="Phobius"/>
    </source>
</evidence>
<dbReference type="OrthoDB" id="9800167at2"/>
<dbReference type="PROSITE" id="PS00076">
    <property type="entry name" value="PYRIDINE_REDOX_1"/>
    <property type="match status" value="1"/>
</dbReference>
<feature type="transmembrane region" description="Helical" evidence="10">
    <location>
        <begin position="200"/>
        <end position="218"/>
    </location>
</feature>
<dbReference type="InterPro" id="IPR023753">
    <property type="entry name" value="FAD/NAD-binding_dom"/>
</dbReference>
<feature type="transmembrane region" description="Helical" evidence="10">
    <location>
        <begin position="239"/>
        <end position="259"/>
    </location>
</feature>
<sequence length="712" mass="77651">MNTPKKILVLVLVALIFSFWAFDLGQLLTFDSIKGYQQQLSGFVSENFALSFASYLAIYVLATAVSFPGAALLTLLAGAVFGLWWGALLVSFASSIGATCAFLVARFLLRDTIQSRYGDKLAAINNGLERDGARYLFTLRLIPIFPFFLINLVMALTKLKTTTFYWVSQLGMLPATLIYVNAGTQLASLDSLQGILSPSMLGAFVLLGLLPIVSKFVVNYFENKKRYAPYTKPTSFDQNMVVVGAGSGGLVSAYIAAAVKAEVTLIEKHLMGGDCLNTGCVPSKALIRSAKFAYEAKNAHELGYKNASADVDFSAVMQRIHGVIAEIEPHDSVERYSKLGVNCVQGEAKILSPWEVEVNGKTITTRNIVIATGARPLVPGIPGLDQVEYLTSDDLWQLKEQPERLLVLGGGPIGCELAQSFQRLGSKVSLVEMAPKLLIREDEAVSKIIEEQFIKEGLDLNLGTKAVSFGRDQQGQFVNLEENDKQRKVYFDKAILALGRVANIKGFGLEELGVEIAERGTVKVNDYLQTNFPNIFAVGDVAGPYQFTHFAAHQAWYASVNALFGAFKKFRADYSVIPAATYTSPEVARVGLNESDAKAQGIAYEVTEFDIAELDRAIADGTAQGFVRVLTVPGKDKILGATIVAAGAGELLAEFTLAMRHKLGLNKILGTIHAYPTMMESNKYVAGEWKRNHAPEKLLTWVAKFHKKMRGA</sequence>
<proteinExistence type="inferred from homology"/>
<feature type="transmembrane region" description="Helical" evidence="10">
    <location>
        <begin position="52"/>
        <end position="76"/>
    </location>
</feature>
<keyword evidence="10" id="KW-0472">Membrane</keyword>
<keyword evidence="8 9" id="KW-0676">Redox-active center</keyword>
<reference evidence="14 15" key="1">
    <citation type="submission" date="2018-09" db="EMBL/GenBank/DDBJ databases">
        <authorList>
            <person name="Wang Z."/>
        </authorList>
    </citation>
    <scope>NUCLEOTIDE SEQUENCE [LARGE SCALE GENOMIC DNA]</scope>
    <source>
        <strain evidence="14 15">ALS 81</strain>
    </source>
</reference>
<name>A0A420EAX8_9ALTE</name>
<keyword evidence="7" id="KW-1015">Disulfide bond</keyword>
<dbReference type="Gene3D" id="3.30.390.30">
    <property type="match status" value="1"/>
</dbReference>
<evidence type="ECO:0000259" key="12">
    <source>
        <dbReference type="Pfam" id="PF07992"/>
    </source>
</evidence>
<keyword evidence="3 9" id="KW-0285">Flavoprotein</keyword>
<evidence type="ECO:0000256" key="8">
    <source>
        <dbReference type="ARBA" id="ARBA00023284"/>
    </source>
</evidence>
<dbReference type="Proteomes" id="UP000286482">
    <property type="component" value="Unassembled WGS sequence"/>
</dbReference>
<keyword evidence="4 9" id="KW-0274">FAD</keyword>
<dbReference type="InterPro" id="IPR016156">
    <property type="entry name" value="FAD/NAD-linked_Rdtase_dimer_sf"/>
</dbReference>
<keyword evidence="10" id="KW-1133">Transmembrane helix</keyword>
<dbReference type="EMBL" id="RAQO01000006">
    <property type="protein sequence ID" value="RKF17830.1"/>
    <property type="molecule type" value="Genomic_DNA"/>
</dbReference>
<evidence type="ECO:0000256" key="4">
    <source>
        <dbReference type="ARBA" id="ARBA00022827"/>
    </source>
</evidence>
<evidence type="ECO:0000313" key="14">
    <source>
        <dbReference type="EMBL" id="RKF17830.1"/>
    </source>
</evidence>
<dbReference type="GO" id="GO:0050660">
    <property type="term" value="F:flavin adenine dinucleotide binding"/>
    <property type="evidence" value="ECO:0007669"/>
    <property type="project" value="TreeGrafter"/>
</dbReference>
<feature type="transmembrane region" description="Helical" evidence="10">
    <location>
        <begin position="163"/>
        <end position="180"/>
    </location>
</feature>
<evidence type="ECO:0000259" key="11">
    <source>
        <dbReference type="Pfam" id="PF02852"/>
    </source>
</evidence>
<accession>A0A420EAX8</accession>
<evidence type="ECO:0000259" key="13">
    <source>
        <dbReference type="Pfam" id="PF09335"/>
    </source>
</evidence>
<dbReference type="PRINTS" id="PR00368">
    <property type="entry name" value="FADPNR"/>
</dbReference>
<feature type="domain" description="Pyridine nucleotide-disulphide oxidoreductase dimerisation" evidence="11">
    <location>
        <begin position="577"/>
        <end position="682"/>
    </location>
</feature>
<dbReference type="Pfam" id="PF07992">
    <property type="entry name" value="Pyr_redox_2"/>
    <property type="match status" value="1"/>
</dbReference>
<dbReference type="SUPFAM" id="SSF55424">
    <property type="entry name" value="FAD/NAD-linked reductases, dimerisation (C-terminal) domain"/>
    <property type="match status" value="1"/>
</dbReference>
<comment type="similarity">
    <text evidence="2 9">Belongs to the class-I pyridine nucleotide-disulfide oxidoreductase family.</text>
</comment>
<feature type="domain" description="FAD/NAD(P)-binding" evidence="12">
    <location>
        <begin position="239"/>
        <end position="555"/>
    </location>
</feature>
<comment type="cofactor">
    <cofactor evidence="1">
        <name>FAD</name>
        <dbReference type="ChEBI" id="CHEBI:57692"/>
    </cofactor>
</comment>
<dbReference type="AlphaFoldDB" id="A0A420EAX8"/>
<comment type="caution">
    <text evidence="14">The sequence shown here is derived from an EMBL/GenBank/DDBJ whole genome shotgun (WGS) entry which is preliminary data.</text>
</comment>
<dbReference type="PANTHER" id="PTHR43014:SF2">
    <property type="entry name" value="MERCURIC REDUCTASE"/>
    <property type="match status" value="1"/>
</dbReference>
<protein>
    <submittedName>
        <fullName evidence="14">Pyridine nucleotide-disulfide oxidoreductase</fullName>
    </submittedName>
</protein>